<dbReference type="EMBL" id="CACVKT020005930">
    <property type="protein sequence ID" value="CAC5398551.1"/>
    <property type="molecule type" value="Genomic_DNA"/>
</dbReference>
<dbReference type="OrthoDB" id="415230at2759"/>
<keyword evidence="2" id="KW-1185">Reference proteome</keyword>
<gene>
    <name evidence="1" type="ORF">MCOR_32918</name>
</gene>
<dbReference type="AlphaFoldDB" id="A0A6J8CRY3"/>
<dbReference type="Proteomes" id="UP000507470">
    <property type="component" value="Unassembled WGS sequence"/>
</dbReference>
<name>A0A6J8CRY3_MYTCO</name>
<evidence type="ECO:0000313" key="2">
    <source>
        <dbReference type="Proteomes" id="UP000507470"/>
    </source>
</evidence>
<accession>A0A6J8CRY3</accession>
<reference evidence="1 2" key="1">
    <citation type="submission" date="2020-06" db="EMBL/GenBank/DDBJ databases">
        <authorList>
            <person name="Li R."/>
            <person name="Bekaert M."/>
        </authorList>
    </citation>
    <scope>NUCLEOTIDE SEQUENCE [LARGE SCALE GENOMIC DNA]</scope>
    <source>
        <strain evidence="2">wild</strain>
    </source>
</reference>
<sequence length="150" mass="17715">MGNTASDYGPRGTITEMRPSEIRFSHDTISCFFQDGYSMEETLRMVLNGSIPVSRIPPLVVMHYRRSWYVVRGNSRLYLYQLLERNGKLQNVKVLQQNFDNDVFKRRFTSRNNGRSIRLRGDRNMKHRLNETIGDNSGIYFRTYCTRNFT</sequence>
<proteinExistence type="predicted"/>
<evidence type="ECO:0000313" key="1">
    <source>
        <dbReference type="EMBL" id="CAC5398551.1"/>
    </source>
</evidence>
<protein>
    <submittedName>
        <fullName evidence="1">Uncharacterized protein</fullName>
    </submittedName>
</protein>
<organism evidence="1 2">
    <name type="scientific">Mytilus coruscus</name>
    <name type="common">Sea mussel</name>
    <dbReference type="NCBI Taxonomy" id="42192"/>
    <lineage>
        <taxon>Eukaryota</taxon>
        <taxon>Metazoa</taxon>
        <taxon>Spiralia</taxon>
        <taxon>Lophotrochozoa</taxon>
        <taxon>Mollusca</taxon>
        <taxon>Bivalvia</taxon>
        <taxon>Autobranchia</taxon>
        <taxon>Pteriomorphia</taxon>
        <taxon>Mytilida</taxon>
        <taxon>Mytiloidea</taxon>
        <taxon>Mytilidae</taxon>
        <taxon>Mytilinae</taxon>
        <taxon>Mytilus</taxon>
    </lineage>
</organism>